<evidence type="ECO:0000256" key="1">
    <source>
        <dbReference type="SAM" id="Phobius"/>
    </source>
</evidence>
<protein>
    <submittedName>
        <fullName evidence="2">Uncharacterized protein</fullName>
    </submittedName>
</protein>
<name>A0A6N3G7G3_9FIRM</name>
<organism evidence="2">
    <name type="scientific">Hungatella hathewayi</name>
    <dbReference type="NCBI Taxonomy" id="154046"/>
    <lineage>
        <taxon>Bacteria</taxon>
        <taxon>Bacillati</taxon>
        <taxon>Bacillota</taxon>
        <taxon>Clostridia</taxon>
        <taxon>Lachnospirales</taxon>
        <taxon>Lachnospiraceae</taxon>
        <taxon>Hungatella</taxon>
    </lineage>
</organism>
<dbReference type="EMBL" id="CACRUH010000062">
    <property type="protein sequence ID" value="VYU60637.1"/>
    <property type="molecule type" value="Genomic_DNA"/>
</dbReference>
<reference evidence="2" key="1">
    <citation type="submission" date="2019-11" db="EMBL/GenBank/DDBJ databases">
        <authorList>
            <person name="Feng L."/>
        </authorList>
    </citation>
    <scope>NUCLEOTIDE SEQUENCE</scope>
    <source>
        <strain evidence="2">ChathewayiLFYP18</strain>
    </source>
</reference>
<proteinExistence type="predicted"/>
<keyword evidence="1" id="KW-0812">Transmembrane</keyword>
<keyword evidence="1" id="KW-0472">Membrane</keyword>
<feature type="transmembrane region" description="Helical" evidence="1">
    <location>
        <begin position="20"/>
        <end position="39"/>
    </location>
</feature>
<sequence>MFDLAGPFCGDGLEEPDPAALFIPAICFTSTLACVWPLGPHTSLKEAETWN</sequence>
<gene>
    <name evidence="2" type="ORF">CHLFYP18_01673</name>
</gene>
<accession>A0A6N3G7G3</accession>
<evidence type="ECO:0000313" key="2">
    <source>
        <dbReference type="EMBL" id="VYU60637.1"/>
    </source>
</evidence>
<keyword evidence="1" id="KW-1133">Transmembrane helix</keyword>
<dbReference type="AlphaFoldDB" id="A0A6N3G7G3"/>